<sequence>MTRDSDGGRPQKTVAELLAEHGGQVGGNPRRRRRRAAEDDDAPGGRSPRMGDTAPQAIIERVRSEGPQPPRTRHNGHAVPETNEEPPPGRGGPRPAPPQSPQPPQPPQQGQQPQPPKPRQQQSGPLPRPPHPTGGYPVPGADEVARPPLPPRAPNGRPPHGASQGGVQTNGAIKPGPPNGAPHGHTGPNGIPNGVKPPGDAQGRMNATRRVQPAPPPPGQPPSSPPDSSLAARLDGLGEPEADVAEPKGPPPPHGTGAYPAPPHRRRPPRLPPAPPPEPSTEQFPAVDETAIAQALPGAAEPPAGLSGWHGQRQGGFDDTEIAALPTLPREDDDEAEEGPPTGYYVPEFDDDDEASQPYRSGVLDDDPLGEEDDYRDYVDDSGEFTYDDPDDHPDEAGEAGQETVSPARQWLALAGQLALGVVGGAGVWLGFNWLWVALPAAALVAALVVTVGLVWIVRKVRRAEDLQTTVLALLVGLVVTVSPAALLLLSR</sequence>
<feature type="compositionally biased region" description="Pro residues" evidence="1">
    <location>
        <begin position="213"/>
        <end position="225"/>
    </location>
</feature>
<protein>
    <submittedName>
        <fullName evidence="3">Uncharacterized protein</fullName>
    </submittedName>
</protein>
<feature type="compositionally biased region" description="Low complexity" evidence="1">
    <location>
        <begin position="293"/>
        <end position="307"/>
    </location>
</feature>
<proteinExistence type="predicted"/>
<feature type="compositionally biased region" description="Acidic residues" evidence="1">
    <location>
        <begin position="364"/>
        <end position="398"/>
    </location>
</feature>
<feature type="transmembrane region" description="Helical" evidence="2">
    <location>
        <begin position="411"/>
        <end position="432"/>
    </location>
</feature>
<feature type="compositionally biased region" description="Pro residues" evidence="1">
    <location>
        <begin position="147"/>
        <end position="157"/>
    </location>
</feature>
<feature type="region of interest" description="Disordered" evidence="1">
    <location>
        <begin position="1"/>
        <end position="404"/>
    </location>
</feature>
<keyword evidence="2" id="KW-1133">Transmembrane helix</keyword>
<keyword evidence="2" id="KW-0812">Transmembrane</keyword>
<evidence type="ECO:0000256" key="2">
    <source>
        <dbReference type="SAM" id="Phobius"/>
    </source>
</evidence>
<dbReference type="Proteomes" id="UP000545493">
    <property type="component" value="Unassembled WGS sequence"/>
</dbReference>
<feature type="transmembrane region" description="Helical" evidence="2">
    <location>
        <begin position="470"/>
        <end position="490"/>
    </location>
</feature>
<evidence type="ECO:0000256" key="1">
    <source>
        <dbReference type="SAM" id="MobiDB-lite"/>
    </source>
</evidence>
<keyword evidence="2" id="KW-0472">Membrane</keyword>
<accession>A0A7X5UV37</accession>
<gene>
    <name evidence="3" type="ORF">FHU38_005134</name>
</gene>
<feature type="compositionally biased region" description="Pro residues" evidence="1">
    <location>
        <begin position="270"/>
        <end position="279"/>
    </location>
</feature>
<dbReference type="AlphaFoldDB" id="A0A7X5UV37"/>
<feature type="compositionally biased region" description="Pro residues" evidence="1">
    <location>
        <begin position="85"/>
        <end position="118"/>
    </location>
</feature>
<evidence type="ECO:0000313" key="3">
    <source>
        <dbReference type="EMBL" id="NIJ14733.1"/>
    </source>
</evidence>
<evidence type="ECO:0000313" key="4">
    <source>
        <dbReference type="Proteomes" id="UP000545493"/>
    </source>
</evidence>
<name>A0A7X5UV37_9PSEU</name>
<organism evidence="3 4">
    <name type="scientific">Saccharomonospora amisosensis</name>
    <dbReference type="NCBI Taxonomy" id="1128677"/>
    <lineage>
        <taxon>Bacteria</taxon>
        <taxon>Bacillati</taxon>
        <taxon>Actinomycetota</taxon>
        <taxon>Actinomycetes</taxon>
        <taxon>Pseudonocardiales</taxon>
        <taxon>Pseudonocardiaceae</taxon>
        <taxon>Saccharomonospora</taxon>
    </lineage>
</organism>
<reference evidence="3 4" key="1">
    <citation type="submission" date="2020-03" db="EMBL/GenBank/DDBJ databases">
        <title>Sequencing the genomes of 1000 actinobacteria strains.</title>
        <authorList>
            <person name="Klenk H.-P."/>
        </authorList>
    </citation>
    <scope>NUCLEOTIDE SEQUENCE [LARGE SCALE GENOMIC DNA]</scope>
    <source>
        <strain evidence="3 4">DSM 45685</strain>
    </source>
</reference>
<comment type="caution">
    <text evidence="3">The sequence shown here is derived from an EMBL/GenBank/DDBJ whole genome shotgun (WGS) entry which is preliminary data.</text>
</comment>
<dbReference type="RefSeq" id="WP_167177105.1">
    <property type="nucleotide sequence ID" value="NZ_JAAOYM010000002.1"/>
</dbReference>
<keyword evidence="4" id="KW-1185">Reference proteome</keyword>
<feature type="transmembrane region" description="Helical" evidence="2">
    <location>
        <begin position="438"/>
        <end position="458"/>
    </location>
</feature>
<dbReference type="EMBL" id="JAAOYM010000002">
    <property type="protein sequence ID" value="NIJ14733.1"/>
    <property type="molecule type" value="Genomic_DNA"/>
</dbReference>